<reference evidence="4" key="1">
    <citation type="journal article" date="2019" name="Int. J. Syst. Evol. Microbiol.">
        <title>The Global Catalogue of Microorganisms (GCM) 10K type strain sequencing project: providing services to taxonomists for standard genome sequencing and annotation.</title>
        <authorList>
            <consortium name="The Broad Institute Genomics Platform"/>
            <consortium name="The Broad Institute Genome Sequencing Center for Infectious Disease"/>
            <person name="Wu L."/>
            <person name="Ma J."/>
        </authorList>
    </citation>
    <scope>NUCLEOTIDE SEQUENCE [LARGE SCALE GENOMIC DNA]</scope>
    <source>
        <strain evidence="4">JCM 17214</strain>
    </source>
</reference>
<feature type="chain" id="PRO_5045392537" description="Secretion system C-terminal sorting domain-containing protein" evidence="1">
    <location>
        <begin position="23"/>
        <end position="164"/>
    </location>
</feature>
<dbReference type="Pfam" id="PF18962">
    <property type="entry name" value="Por_Secre_tail"/>
    <property type="match status" value="1"/>
</dbReference>
<evidence type="ECO:0000256" key="1">
    <source>
        <dbReference type="SAM" id="SignalP"/>
    </source>
</evidence>
<sequence>MKTTTLTLIFLSATLLLSSAQAQTKSGKPAPAKAPAKSVAKPAVAPKPAAAAKPEAPVVVASAAKPAPVELITSRMEQAPPSTDAIRVRAEANPVTKRLTVRTDVAGPTRVEINDAEGRPVITRDLMVGSEATVLDVSSLPPGYYIVQCTAGTRSGMRRVLVGQ</sequence>
<dbReference type="RefSeq" id="WP_345113413.1">
    <property type="nucleotide sequence ID" value="NZ_BAABDH010000039.1"/>
</dbReference>
<dbReference type="EMBL" id="BAABDH010000039">
    <property type="protein sequence ID" value="GAA3937348.1"/>
    <property type="molecule type" value="Genomic_DNA"/>
</dbReference>
<evidence type="ECO:0000259" key="2">
    <source>
        <dbReference type="Pfam" id="PF18962"/>
    </source>
</evidence>
<accession>A0ABP7N8I9</accession>
<name>A0ABP7N8I9_9BACT</name>
<dbReference type="InterPro" id="IPR026444">
    <property type="entry name" value="Secre_tail"/>
</dbReference>
<organism evidence="3 4">
    <name type="scientific">Hymenobacter algoricola</name>
    <dbReference type="NCBI Taxonomy" id="486267"/>
    <lineage>
        <taxon>Bacteria</taxon>
        <taxon>Pseudomonadati</taxon>
        <taxon>Bacteroidota</taxon>
        <taxon>Cytophagia</taxon>
        <taxon>Cytophagales</taxon>
        <taxon>Hymenobacteraceae</taxon>
        <taxon>Hymenobacter</taxon>
    </lineage>
</organism>
<proteinExistence type="predicted"/>
<keyword evidence="1" id="KW-0732">Signal</keyword>
<evidence type="ECO:0000313" key="4">
    <source>
        <dbReference type="Proteomes" id="UP001499909"/>
    </source>
</evidence>
<dbReference type="NCBIfam" id="TIGR04183">
    <property type="entry name" value="Por_Secre_tail"/>
    <property type="match status" value="1"/>
</dbReference>
<evidence type="ECO:0000313" key="3">
    <source>
        <dbReference type="EMBL" id="GAA3937348.1"/>
    </source>
</evidence>
<gene>
    <name evidence="3" type="ORF">GCM10022406_21820</name>
</gene>
<comment type="caution">
    <text evidence="3">The sequence shown here is derived from an EMBL/GenBank/DDBJ whole genome shotgun (WGS) entry which is preliminary data.</text>
</comment>
<keyword evidence="4" id="KW-1185">Reference proteome</keyword>
<protein>
    <recommendedName>
        <fullName evidence="2">Secretion system C-terminal sorting domain-containing protein</fullName>
    </recommendedName>
</protein>
<feature type="signal peptide" evidence="1">
    <location>
        <begin position="1"/>
        <end position="22"/>
    </location>
</feature>
<dbReference type="Proteomes" id="UP001499909">
    <property type="component" value="Unassembled WGS sequence"/>
</dbReference>
<feature type="domain" description="Secretion system C-terminal sorting" evidence="2">
    <location>
        <begin position="93"/>
        <end position="161"/>
    </location>
</feature>